<reference evidence="1 2" key="1">
    <citation type="submission" date="2020-08" db="EMBL/GenBank/DDBJ databases">
        <authorList>
            <person name="Koutsovoulos G."/>
            <person name="Danchin GJ E."/>
        </authorList>
    </citation>
    <scope>NUCLEOTIDE SEQUENCE [LARGE SCALE GENOMIC DNA]</scope>
</reference>
<evidence type="ECO:0000313" key="1">
    <source>
        <dbReference type="EMBL" id="CAD2190077.1"/>
    </source>
</evidence>
<dbReference type="EMBL" id="CAJEWN010000786">
    <property type="protein sequence ID" value="CAD2190077.1"/>
    <property type="molecule type" value="Genomic_DNA"/>
</dbReference>
<protein>
    <submittedName>
        <fullName evidence="1">Uncharacterized protein</fullName>
    </submittedName>
</protein>
<dbReference type="Gene3D" id="1.10.150.50">
    <property type="entry name" value="Transcription Factor, Ets-1"/>
    <property type="match status" value="1"/>
</dbReference>
<dbReference type="Proteomes" id="UP000580250">
    <property type="component" value="Unassembled WGS sequence"/>
</dbReference>
<proteinExistence type="predicted"/>
<dbReference type="Pfam" id="PF18017">
    <property type="entry name" value="SAM_4"/>
    <property type="match status" value="1"/>
</dbReference>
<dbReference type="PANTHER" id="PTHR21359:SF1">
    <property type="entry name" value="DUF5577 DOMAIN-CONTAINING PROTEIN"/>
    <property type="match status" value="1"/>
</dbReference>
<name>A0A6V7WSW1_MELEN</name>
<gene>
    <name evidence="1" type="ORF">MENT_LOCUS42837</name>
</gene>
<dbReference type="SUPFAM" id="SSF47769">
    <property type="entry name" value="SAM/Pointed domain"/>
    <property type="match status" value="1"/>
</dbReference>
<sequence length="400" mass="43836">MSSSNSSRSKIDSGTWEKFFEACCDIPSETRKKYASAFVKQRIQPHLLRDLGKDDLKELGISALGDQLAIINYINYCDGTPPEFLPPPKKVVAPPPAPPARTVHRNDAYVDDDILMLEEEDVYSPTKPVLSTAPDRHDIYHIKMPTGESNSKRAKNILEVHNNLREQGVIKRGVTGVRRSGMELHSVSSHSKPIQKQSPLKPKPTAALVVQDTDITSSTAAGWLPTRSLRSDAISTKTMVVKDASSTLVGRGMVANRSTPSKLTGTKIPVRVNLGDEIAAALRAPLRSPIKRATVRYEEDDGMFDIGAHEDYLEEESLFDIVPAARKIPKIVEQQRPPISERIQLVRKREGRPIITLDGRKLTLSGSGGGGRKLNIGGKGVMKKGKGGGRGLSILERISF</sequence>
<dbReference type="GO" id="GO:0005634">
    <property type="term" value="C:nucleus"/>
    <property type="evidence" value="ECO:0007669"/>
    <property type="project" value="TreeGrafter"/>
</dbReference>
<dbReference type="InterPro" id="IPR013761">
    <property type="entry name" value="SAM/pointed_sf"/>
</dbReference>
<evidence type="ECO:0000313" key="2">
    <source>
        <dbReference type="Proteomes" id="UP000580250"/>
    </source>
</evidence>
<comment type="caution">
    <text evidence="1">The sequence shown here is derived from an EMBL/GenBank/DDBJ whole genome shotgun (WGS) entry which is preliminary data.</text>
</comment>
<dbReference type="PANTHER" id="PTHR21359">
    <property type="entry name" value="DUF5577 DOMAIN-CONTAINING PROTEIN"/>
    <property type="match status" value="1"/>
</dbReference>
<dbReference type="OrthoDB" id="10067653at2759"/>
<organism evidence="1 2">
    <name type="scientific">Meloidogyne enterolobii</name>
    <name type="common">Root-knot nematode worm</name>
    <name type="synonym">Meloidogyne mayaguensis</name>
    <dbReference type="NCBI Taxonomy" id="390850"/>
    <lineage>
        <taxon>Eukaryota</taxon>
        <taxon>Metazoa</taxon>
        <taxon>Ecdysozoa</taxon>
        <taxon>Nematoda</taxon>
        <taxon>Chromadorea</taxon>
        <taxon>Rhabditida</taxon>
        <taxon>Tylenchina</taxon>
        <taxon>Tylenchomorpha</taxon>
        <taxon>Tylenchoidea</taxon>
        <taxon>Meloidogynidae</taxon>
        <taxon>Meloidogyninae</taxon>
        <taxon>Meloidogyne</taxon>
    </lineage>
</organism>
<dbReference type="AlphaFoldDB" id="A0A6V7WSW1"/>
<accession>A0A6V7WSW1</accession>
<dbReference type="InterPro" id="IPR039161">
    <property type="entry name" value="C19orf47-like"/>
</dbReference>